<dbReference type="Proteomes" id="UP000217561">
    <property type="component" value="Unassembled WGS sequence"/>
</dbReference>
<accession>A0ABX4HSR5</accession>
<reference evidence="1 2" key="1">
    <citation type="submission" date="2017-08" db="EMBL/GenBank/DDBJ databases">
        <title>Salimicrobium alkalisoli sp. nov., isolated from saline alkaline soil.</title>
        <authorList>
            <person name="Zhang G."/>
            <person name="Xiong Q."/>
        </authorList>
    </citation>
    <scope>NUCLEOTIDE SEQUENCE [LARGE SCALE GENOMIC DNA]</scope>
    <source>
        <strain evidence="1 2">WN024</strain>
    </source>
</reference>
<dbReference type="RefSeq" id="WP_095821970.1">
    <property type="nucleotide sequence ID" value="NZ_NSGH01000009.1"/>
</dbReference>
<comment type="caution">
    <text evidence="1">The sequence shown here is derived from an EMBL/GenBank/DDBJ whole genome shotgun (WGS) entry which is preliminary data.</text>
</comment>
<gene>
    <name evidence="1" type="ORF">CKW00_06995</name>
</gene>
<name>A0ABX4HSR5_9BACI</name>
<evidence type="ECO:0000313" key="2">
    <source>
        <dbReference type="Proteomes" id="UP000217561"/>
    </source>
</evidence>
<organism evidence="1 2">
    <name type="scientific">Salimicrobium humidisoli</name>
    <dbReference type="NCBI Taxonomy" id="2029857"/>
    <lineage>
        <taxon>Bacteria</taxon>
        <taxon>Bacillati</taxon>
        <taxon>Bacillota</taxon>
        <taxon>Bacilli</taxon>
        <taxon>Bacillales</taxon>
        <taxon>Bacillaceae</taxon>
        <taxon>Salimicrobium</taxon>
    </lineage>
</organism>
<evidence type="ECO:0000313" key="1">
    <source>
        <dbReference type="EMBL" id="PBB05740.1"/>
    </source>
</evidence>
<keyword evidence="2" id="KW-1185">Reference proteome</keyword>
<protein>
    <submittedName>
        <fullName evidence="1">Uncharacterized protein</fullName>
    </submittedName>
</protein>
<proteinExistence type="predicted"/>
<sequence length="60" mass="7170">MQELPEERTVQIINRLALRRAQSFKETFDELYEDMRRYFKEKYAAQIEQAEAQAEAVSAE</sequence>
<dbReference type="EMBL" id="NSGH01000009">
    <property type="protein sequence ID" value="PBB05740.1"/>
    <property type="molecule type" value="Genomic_DNA"/>
</dbReference>